<dbReference type="RefSeq" id="WP_271880722.1">
    <property type="nucleotide sequence ID" value="NZ_JAOTGY010000007.1"/>
</dbReference>
<organism evidence="5 6">
    <name type="scientific">Lactobacillus amylovorus</name>
    <dbReference type="NCBI Taxonomy" id="1604"/>
    <lineage>
        <taxon>Bacteria</taxon>
        <taxon>Bacillati</taxon>
        <taxon>Bacillota</taxon>
        <taxon>Bacilli</taxon>
        <taxon>Lactobacillales</taxon>
        <taxon>Lactobacillaceae</taxon>
        <taxon>Lactobacillus</taxon>
    </lineage>
</organism>
<evidence type="ECO:0000313" key="5">
    <source>
        <dbReference type="EMBL" id="MDB6257987.1"/>
    </source>
</evidence>
<dbReference type="SMART" id="SM00641">
    <property type="entry name" value="Glyco_25"/>
    <property type="match status" value="1"/>
</dbReference>
<comment type="catalytic activity">
    <reaction evidence="4">
        <text>Hydrolysis of (1-&gt;4)-beta-linkages between N-acetylmuramic acid and N-acetyl-D-glucosamine residues in a peptidoglycan and between N-acetyl-D-glucosamine residues in chitodextrins.</text>
        <dbReference type="EC" id="3.2.1.17"/>
    </reaction>
</comment>
<dbReference type="PANTHER" id="PTHR34135">
    <property type="entry name" value="LYSOZYME"/>
    <property type="match status" value="1"/>
</dbReference>
<reference evidence="5" key="2">
    <citation type="submission" date="2022-10" db="EMBL/GenBank/DDBJ databases">
        <authorList>
            <person name="Kostovova I."/>
            <person name="Moravkova M."/>
            <person name="Pechar R."/>
        </authorList>
    </citation>
    <scope>NUCLEOTIDE SEQUENCE</scope>
    <source>
        <strain evidence="5">M490A</strain>
    </source>
</reference>
<gene>
    <name evidence="5" type="ORF">ODU72_04750</name>
</gene>
<evidence type="ECO:0000256" key="3">
    <source>
        <dbReference type="ARBA" id="ARBA00023295"/>
    </source>
</evidence>
<dbReference type="GO" id="GO:0016052">
    <property type="term" value="P:carbohydrate catabolic process"/>
    <property type="evidence" value="ECO:0007669"/>
    <property type="project" value="TreeGrafter"/>
</dbReference>
<name>A0A9X3W6B0_LACAM</name>
<dbReference type="GO" id="GO:0016998">
    <property type="term" value="P:cell wall macromolecule catabolic process"/>
    <property type="evidence" value="ECO:0007669"/>
    <property type="project" value="InterPro"/>
</dbReference>
<dbReference type="AlphaFoldDB" id="A0A9X3W6B0"/>
<dbReference type="EMBL" id="JAOTGY010000007">
    <property type="protein sequence ID" value="MDB6257987.1"/>
    <property type="molecule type" value="Genomic_DNA"/>
</dbReference>
<dbReference type="EC" id="3.2.1.17" evidence="4"/>
<comment type="caution">
    <text evidence="5">The sequence shown here is derived from an EMBL/GenBank/DDBJ whole genome shotgun (WGS) entry which is preliminary data.</text>
</comment>
<dbReference type="PROSITE" id="PS00953">
    <property type="entry name" value="GLYCOSYL_HYDROL_F25_1"/>
    <property type="match status" value="1"/>
</dbReference>
<dbReference type="InterPro" id="IPR002053">
    <property type="entry name" value="Glyco_hydro_25"/>
</dbReference>
<proteinExistence type="inferred from homology"/>
<keyword evidence="3 4" id="KW-0326">Glycosidase</keyword>
<reference evidence="5" key="1">
    <citation type="journal article" date="2022" name="Microorganisms">
        <title>Antibiotic Susceptibility, Resistance Gene Determinants and Corresponding Genomic Regions in Lactobacillus amylovorus Isolates Derived from Wild Boars and Domestic Pigs.</title>
        <authorList>
            <person name="Moravkova M."/>
            <person name="Kostovova I."/>
            <person name="Kavanova K."/>
            <person name="Pechar R."/>
            <person name="Stanek S."/>
            <person name="Brychta A."/>
            <person name="Zeman M."/>
            <person name="Kubasova T."/>
        </authorList>
    </citation>
    <scope>NUCLEOTIDE SEQUENCE</scope>
    <source>
        <strain evidence="5">M490A</strain>
    </source>
</reference>
<dbReference type="InterPro" id="IPR018077">
    <property type="entry name" value="Glyco_hydro_fam25_subgr"/>
</dbReference>
<evidence type="ECO:0000313" key="6">
    <source>
        <dbReference type="Proteomes" id="UP001141981"/>
    </source>
</evidence>
<dbReference type="InterPro" id="IPR017853">
    <property type="entry name" value="GH"/>
</dbReference>
<comment type="similarity">
    <text evidence="1 4">Belongs to the glycosyl hydrolase 25 family.</text>
</comment>
<dbReference type="InterPro" id="IPR008270">
    <property type="entry name" value="Glyco_hydro_25_AS"/>
</dbReference>
<keyword evidence="2 4" id="KW-0378">Hydrolase</keyword>
<dbReference type="GO" id="GO:0009253">
    <property type="term" value="P:peptidoglycan catabolic process"/>
    <property type="evidence" value="ECO:0007669"/>
    <property type="project" value="InterPro"/>
</dbReference>
<evidence type="ECO:0000256" key="1">
    <source>
        <dbReference type="ARBA" id="ARBA00010646"/>
    </source>
</evidence>
<dbReference type="SUPFAM" id="SSF51445">
    <property type="entry name" value="(Trans)glycosidases"/>
    <property type="match status" value="1"/>
</dbReference>
<dbReference type="Gene3D" id="3.20.20.80">
    <property type="entry name" value="Glycosidases"/>
    <property type="match status" value="1"/>
</dbReference>
<evidence type="ECO:0000256" key="2">
    <source>
        <dbReference type="ARBA" id="ARBA00022801"/>
    </source>
</evidence>
<sequence length="366" mass="41179">MSTLKLNVVDISSNNGWVDLSKLKRAGADAVIIKATESTWYTNPYFESEVRQAIKLGMPVKAYHFFSGNNYKGNVDKFWSVIKPYQKWLGSSIADYEGSAIVLGGVDYARKALKYMEKVTGKKPIIYMGLSDENNYNWADVGQTYDLWVAQYNSMNAEYGFHSRALYGQVRHFKRLIMFQYTSTGVLSNYQPLDLSVFYGSKADFNKDCKGSAEMSSRWKAPVEFDDQGAFKVQQKGGATFWSAPNNDKKVGHADEGKIYRITKVSGWFFKIANHEMWLDGRTGDFHGNPVVDNSKIHAKIMVVKPTAGHAAANTTVTGSNFKVGTCWKMNYYATSVDSKGKTWHWACVGTGKNKFINLDKCRVIV</sequence>
<dbReference type="Proteomes" id="UP001141981">
    <property type="component" value="Unassembled WGS sequence"/>
</dbReference>
<protein>
    <recommendedName>
        <fullName evidence="4">Lysozyme</fullName>
        <ecNumber evidence="4">3.2.1.17</ecNumber>
    </recommendedName>
</protein>
<dbReference type="GO" id="GO:0003796">
    <property type="term" value="F:lysozyme activity"/>
    <property type="evidence" value="ECO:0007669"/>
    <property type="project" value="UniProtKB-EC"/>
</dbReference>
<evidence type="ECO:0000256" key="4">
    <source>
        <dbReference type="RuleBase" id="RU361176"/>
    </source>
</evidence>
<dbReference type="PROSITE" id="PS51904">
    <property type="entry name" value="GLYCOSYL_HYDROL_F25_2"/>
    <property type="match status" value="1"/>
</dbReference>
<accession>A0A9X3W6B0</accession>
<dbReference type="PANTHER" id="PTHR34135:SF2">
    <property type="entry name" value="LYSOZYME"/>
    <property type="match status" value="1"/>
</dbReference>
<dbReference type="Pfam" id="PF01183">
    <property type="entry name" value="Glyco_hydro_25"/>
    <property type="match status" value="1"/>
</dbReference>